<keyword evidence="4 6" id="KW-0808">Transferase</keyword>
<dbReference type="GO" id="GO:0005737">
    <property type="term" value="C:cytoplasm"/>
    <property type="evidence" value="ECO:0007669"/>
    <property type="project" value="UniProtKB-SubCell"/>
</dbReference>
<dbReference type="InterPro" id="IPR035996">
    <property type="entry name" value="4pyrrol_Methylase_sf"/>
</dbReference>
<evidence type="ECO:0000256" key="1">
    <source>
        <dbReference type="ARBA" id="ARBA00022490"/>
    </source>
</evidence>
<evidence type="ECO:0000256" key="2">
    <source>
        <dbReference type="ARBA" id="ARBA00022552"/>
    </source>
</evidence>
<dbReference type="CDD" id="cd11648">
    <property type="entry name" value="RsmI"/>
    <property type="match status" value="1"/>
</dbReference>
<dbReference type="FunFam" id="3.30.950.10:FF:000002">
    <property type="entry name" value="Ribosomal RNA small subunit methyltransferase I"/>
    <property type="match status" value="1"/>
</dbReference>
<reference evidence="8 9" key="1">
    <citation type="submission" date="2024-01" db="EMBL/GenBank/DDBJ databases">
        <title>Complete genome sequence of Citroniella saccharovorans strain M6.X9, isolated from human fecal sample.</title>
        <authorList>
            <person name="Cheng G."/>
            <person name="Westerholm M."/>
            <person name="Schnurer A."/>
        </authorList>
    </citation>
    <scope>NUCLEOTIDE SEQUENCE [LARGE SCALE GENOMIC DNA]</scope>
    <source>
        <strain evidence="8 9">DSM 29873</strain>
    </source>
</reference>
<dbReference type="InterPro" id="IPR000878">
    <property type="entry name" value="4pyrrol_Mease"/>
</dbReference>
<dbReference type="Gene3D" id="3.30.950.10">
    <property type="entry name" value="Methyltransferase, Cobalt-precorrin-4 Transmethylase, Domain 2"/>
    <property type="match status" value="1"/>
</dbReference>
<sequence>MEYDLYVVAVPIGNLKDITIRAIEVLKEVDYILTEDTRESFKLLKEYGIDSKLISYEKFSEEKKKEDIRELIDKGFKIALITDRGSPVISDPGYILINYLLENSYKVTSIPGPSALVNAVILSGLKSDRFEFLGFLPREKGKRESLIKKTINYDGLSIIYESPKRLVNTLEEIKEICPGRNLAVVREMTKMYEEIFRGQVEEAIEKFKNFSKGEIVIVLDSYFLEKKVDVEKELRELIELGISKKDAVKKVSEDFDLNKNDVYKISLSL</sequence>
<dbReference type="InterPro" id="IPR014777">
    <property type="entry name" value="4pyrrole_Mease_sub1"/>
</dbReference>
<accession>A0AAW9N063</accession>
<evidence type="ECO:0000256" key="6">
    <source>
        <dbReference type="HAMAP-Rule" id="MF_01877"/>
    </source>
</evidence>
<dbReference type="PANTHER" id="PTHR46111">
    <property type="entry name" value="RIBOSOMAL RNA SMALL SUBUNIT METHYLTRANSFERASE I"/>
    <property type="match status" value="1"/>
</dbReference>
<dbReference type="InterPro" id="IPR008189">
    <property type="entry name" value="rRNA_ssu_MeTfrase_I"/>
</dbReference>
<evidence type="ECO:0000313" key="8">
    <source>
        <dbReference type="EMBL" id="MEB3430139.1"/>
    </source>
</evidence>
<dbReference type="Gene3D" id="3.40.1010.10">
    <property type="entry name" value="Cobalt-precorrin-4 Transmethylase, Domain 1"/>
    <property type="match status" value="1"/>
</dbReference>
<dbReference type="HAMAP" id="MF_01877">
    <property type="entry name" value="16SrRNA_methyltr_I"/>
    <property type="match status" value="1"/>
</dbReference>
<gene>
    <name evidence="6 8" type="primary">rsmI</name>
    <name evidence="8" type="ORF">VLK81_09100</name>
</gene>
<dbReference type="GO" id="GO:0070677">
    <property type="term" value="F:rRNA (cytosine-2'-O-)-methyltransferase activity"/>
    <property type="evidence" value="ECO:0007669"/>
    <property type="project" value="UniProtKB-UniRule"/>
</dbReference>
<comment type="caution">
    <text evidence="8">The sequence shown here is derived from an EMBL/GenBank/DDBJ whole genome shotgun (WGS) entry which is preliminary data.</text>
</comment>
<evidence type="ECO:0000256" key="5">
    <source>
        <dbReference type="ARBA" id="ARBA00022691"/>
    </source>
</evidence>
<keyword evidence="9" id="KW-1185">Reference proteome</keyword>
<dbReference type="Proteomes" id="UP001357733">
    <property type="component" value="Unassembled WGS sequence"/>
</dbReference>
<keyword evidence="2 6" id="KW-0698">rRNA processing</keyword>
<dbReference type="SUPFAM" id="SSF53790">
    <property type="entry name" value="Tetrapyrrole methylase"/>
    <property type="match status" value="1"/>
</dbReference>
<dbReference type="InterPro" id="IPR014776">
    <property type="entry name" value="4pyrrole_Mease_sub2"/>
</dbReference>
<comment type="subcellular location">
    <subcellularLocation>
        <location evidence="6">Cytoplasm</location>
    </subcellularLocation>
</comment>
<name>A0AAW9N063_9FIRM</name>
<organism evidence="8 9">
    <name type="scientific">Citroniella saccharovorans</name>
    <dbReference type="NCBI Taxonomy" id="2053367"/>
    <lineage>
        <taxon>Bacteria</taxon>
        <taxon>Bacillati</taxon>
        <taxon>Bacillota</taxon>
        <taxon>Tissierellia</taxon>
        <taxon>Tissierellales</taxon>
        <taxon>Peptoniphilaceae</taxon>
        <taxon>Citroniella</taxon>
    </lineage>
</organism>
<evidence type="ECO:0000256" key="3">
    <source>
        <dbReference type="ARBA" id="ARBA00022603"/>
    </source>
</evidence>
<feature type="domain" description="Tetrapyrrole methylase" evidence="7">
    <location>
        <begin position="5"/>
        <end position="203"/>
    </location>
</feature>
<dbReference type="EC" id="2.1.1.198" evidence="6"/>
<dbReference type="AlphaFoldDB" id="A0AAW9N063"/>
<evidence type="ECO:0000256" key="4">
    <source>
        <dbReference type="ARBA" id="ARBA00022679"/>
    </source>
</evidence>
<dbReference type="EMBL" id="JAYKOT010000003">
    <property type="protein sequence ID" value="MEB3430139.1"/>
    <property type="molecule type" value="Genomic_DNA"/>
</dbReference>
<keyword evidence="3 6" id="KW-0489">Methyltransferase</keyword>
<dbReference type="PIRSF" id="PIRSF005917">
    <property type="entry name" value="MTase_YraL"/>
    <property type="match status" value="1"/>
</dbReference>
<keyword evidence="5 6" id="KW-0949">S-adenosyl-L-methionine</keyword>
<evidence type="ECO:0000313" key="9">
    <source>
        <dbReference type="Proteomes" id="UP001357733"/>
    </source>
</evidence>
<comment type="similarity">
    <text evidence="6">Belongs to the methyltransferase superfamily. RsmI family.</text>
</comment>
<keyword evidence="1 6" id="KW-0963">Cytoplasm</keyword>
<dbReference type="NCBIfam" id="TIGR00096">
    <property type="entry name" value="16S rRNA (cytidine(1402)-2'-O)-methyltransferase"/>
    <property type="match status" value="1"/>
</dbReference>
<dbReference type="RefSeq" id="WP_324620310.1">
    <property type="nucleotide sequence ID" value="NZ_JAYKOT010000003.1"/>
</dbReference>
<comment type="catalytic activity">
    <reaction evidence="6">
        <text>cytidine(1402) in 16S rRNA + S-adenosyl-L-methionine = 2'-O-methylcytidine(1402) in 16S rRNA + S-adenosyl-L-homocysteine + H(+)</text>
        <dbReference type="Rhea" id="RHEA:42924"/>
        <dbReference type="Rhea" id="RHEA-COMP:10285"/>
        <dbReference type="Rhea" id="RHEA-COMP:10286"/>
        <dbReference type="ChEBI" id="CHEBI:15378"/>
        <dbReference type="ChEBI" id="CHEBI:57856"/>
        <dbReference type="ChEBI" id="CHEBI:59789"/>
        <dbReference type="ChEBI" id="CHEBI:74495"/>
        <dbReference type="ChEBI" id="CHEBI:82748"/>
        <dbReference type="EC" id="2.1.1.198"/>
    </reaction>
</comment>
<dbReference type="PANTHER" id="PTHR46111:SF1">
    <property type="entry name" value="RIBOSOMAL RNA SMALL SUBUNIT METHYLTRANSFERASE I"/>
    <property type="match status" value="1"/>
</dbReference>
<evidence type="ECO:0000259" key="7">
    <source>
        <dbReference type="Pfam" id="PF00590"/>
    </source>
</evidence>
<dbReference type="Pfam" id="PF00590">
    <property type="entry name" value="TP_methylase"/>
    <property type="match status" value="1"/>
</dbReference>
<comment type="function">
    <text evidence="6">Catalyzes the 2'-O-methylation of the ribose of cytidine 1402 (C1402) in 16S rRNA.</text>
</comment>
<protein>
    <recommendedName>
        <fullName evidence="6">Ribosomal RNA small subunit methyltransferase I</fullName>
        <ecNumber evidence="6">2.1.1.198</ecNumber>
    </recommendedName>
    <alternativeName>
        <fullName evidence="6">16S rRNA 2'-O-ribose C1402 methyltransferase</fullName>
    </alternativeName>
    <alternativeName>
        <fullName evidence="6">rRNA (cytidine-2'-O-)-methyltransferase RsmI</fullName>
    </alternativeName>
</protein>
<proteinExistence type="inferred from homology"/>